<gene>
    <name evidence="6" type="ORF">GWI33_002788</name>
</gene>
<dbReference type="InterPro" id="IPR013010">
    <property type="entry name" value="Znf_SIAH"/>
</dbReference>
<protein>
    <recommendedName>
        <fullName evidence="5">SIAH-type domain-containing protein</fullName>
    </recommendedName>
</protein>
<dbReference type="AlphaFoldDB" id="A0A834IP52"/>
<dbReference type="PANTHER" id="PTHR45877">
    <property type="entry name" value="E3 UBIQUITIN-PROTEIN LIGASE SIAH2"/>
    <property type="match status" value="1"/>
</dbReference>
<dbReference type="OrthoDB" id="6768780at2759"/>
<dbReference type="InterPro" id="IPR013083">
    <property type="entry name" value="Znf_RING/FYVE/PHD"/>
</dbReference>
<evidence type="ECO:0000256" key="2">
    <source>
        <dbReference type="ARBA" id="ARBA00022771"/>
    </source>
</evidence>
<dbReference type="GO" id="GO:0005737">
    <property type="term" value="C:cytoplasm"/>
    <property type="evidence" value="ECO:0007669"/>
    <property type="project" value="TreeGrafter"/>
</dbReference>
<evidence type="ECO:0000313" key="7">
    <source>
        <dbReference type="Proteomes" id="UP000625711"/>
    </source>
</evidence>
<dbReference type="Proteomes" id="UP000625711">
    <property type="component" value="Unassembled WGS sequence"/>
</dbReference>
<dbReference type="PANTHER" id="PTHR45877:SF2">
    <property type="entry name" value="E3 UBIQUITIN-PROTEIN LIGASE SINA-RELATED"/>
    <property type="match status" value="1"/>
</dbReference>
<dbReference type="EMBL" id="JAACXV010000178">
    <property type="protein sequence ID" value="KAF7282348.1"/>
    <property type="molecule type" value="Genomic_DNA"/>
</dbReference>
<evidence type="ECO:0000256" key="3">
    <source>
        <dbReference type="ARBA" id="ARBA00022833"/>
    </source>
</evidence>
<organism evidence="6 7">
    <name type="scientific">Rhynchophorus ferrugineus</name>
    <name type="common">Red palm weevil</name>
    <name type="synonym">Curculio ferrugineus</name>
    <dbReference type="NCBI Taxonomy" id="354439"/>
    <lineage>
        <taxon>Eukaryota</taxon>
        <taxon>Metazoa</taxon>
        <taxon>Ecdysozoa</taxon>
        <taxon>Arthropoda</taxon>
        <taxon>Hexapoda</taxon>
        <taxon>Insecta</taxon>
        <taxon>Pterygota</taxon>
        <taxon>Neoptera</taxon>
        <taxon>Endopterygota</taxon>
        <taxon>Coleoptera</taxon>
        <taxon>Polyphaga</taxon>
        <taxon>Cucujiformia</taxon>
        <taxon>Curculionidae</taxon>
        <taxon>Dryophthorinae</taxon>
        <taxon>Rhynchophorus</taxon>
    </lineage>
</organism>
<dbReference type="UniPathway" id="UPA00143"/>
<dbReference type="GO" id="GO:0008270">
    <property type="term" value="F:zinc ion binding"/>
    <property type="evidence" value="ECO:0007669"/>
    <property type="project" value="UniProtKB-KW"/>
</dbReference>
<dbReference type="GO" id="GO:0061630">
    <property type="term" value="F:ubiquitin protein ligase activity"/>
    <property type="evidence" value="ECO:0007669"/>
    <property type="project" value="TreeGrafter"/>
</dbReference>
<evidence type="ECO:0000313" key="6">
    <source>
        <dbReference type="EMBL" id="KAF7282348.1"/>
    </source>
</evidence>
<dbReference type="PROSITE" id="PS51081">
    <property type="entry name" value="ZF_SIAH"/>
    <property type="match status" value="1"/>
</dbReference>
<proteinExistence type="predicted"/>
<dbReference type="GO" id="GO:0043161">
    <property type="term" value="P:proteasome-mediated ubiquitin-dependent protein catabolic process"/>
    <property type="evidence" value="ECO:0007669"/>
    <property type="project" value="TreeGrafter"/>
</dbReference>
<evidence type="ECO:0000256" key="1">
    <source>
        <dbReference type="ARBA" id="ARBA00022723"/>
    </source>
</evidence>
<comment type="caution">
    <text evidence="6">The sequence shown here is derived from an EMBL/GenBank/DDBJ whole genome shotgun (WGS) entry which is preliminary data.</text>
</comment>
<name>A0A834IP52_RHYFE</name>
<dbReference type="Pfam" id="PF21361">
    <property type="entry name" value="Sina_ZnF"/>
    <property type="match status" value="1"/>
</dbReference>
<dbReference type="SUPFAM" id="SSF49599">
    <property type="entry name" value="TRAF domain-like"/>
    <property type="match status" value="1"/>
</dbReference>
<reference evidence="6" key="1">
    <citation type="submission" date="2020-08" db="EMBL/GenBank/DDBJ databases">
        <title>Genome sequencing and assembly of the red palm weevil Rhynchophorus ferrugineus.</title>
        <authorList>
            <person name="Dias G.B."/>
            <person name="Bergman C.M."/>
            <person name="Manee M."/>
        </authorList>
    </citation>
    <scope>NUCLEOTIDE SEQUENCE</scope>
    <source>
        <strain evidence="6">AA-2017</strain>
        <tissue evidence="6">Whole larva</tissue>
    </source>
</reference>
<dbReference type="GO" id="GO:0016567">
    <property type="term" value="P:protein ubiquitination"/>
    <property type="evidence" value="ECO:0007669"/>
    <property type="project" value="UniProtKB-UniPathway"/>
</dbReference>
<evidence type="ECO:0000256" key="4">
    <source>
        <dbReference type="PROSITE-ProRule" id="PRU00455"/>
    </source>
</evidence>
<accession>A0A834IP52</accession>
<keyword evidence="7" id="KW-1185">Reference proteome</keyword>
<dbReference type="GO" id="GO:0031624">
    <property type="term" value="F:ubiquitin conjugating enzyme binding"/>
    <property type="evidence" value="ECO:0007669"/>
    <property type="project" value="TreeGrafter"/>
</dbReference>
<sequence>MFRVPDDILQKLTCSLCVGYLNRSPVVIRNGLQVCARCYEILPLDEKAKCVRQLSYEAIGMCLMFPCRYHRNGCDYMTSFDNKSDHELNCDKKYFTLPHEYTTMSELKSTKSEPILKPNETMPNVISHSDPSSVPDFTYCNLESSISEQNHNGSSTVYEYIDDVTYFQSLQKNIIKCLNCSAYTDKKMTACLFGHVLCQMCQGDMCLACVKNLDGNSRVACKNASRGCRKILQLGDVGHHRDSCEYNAISCPVSNCPVKDTMDKLVGHLRKTHQNDIILNNEISTKMQHKDKTFIFLCYDGIFKCSYYYYDSYAEICVVYLGSCDKASGFTAEISSTVNTKTIRKNVDCSNWNNSMLDNSIKFSRQAISTEGRKPSFTLNIKITRK</sequence>
<keyword evidence="3" id="KW-0862">Zinc</keyword>
<keyword evidence="2 4" id="KW-0863">Zinc-finger</keyword>
<evidence type="ECO:0000259" key="5">
    <source>
        <dbReference type="PROSITE" id="PS51081"/>
    </source>
</evidence>
<dbReference type="Gene3D" id="3.30.40.10">
    <property type="entry name" value="Zinc/RING finger domain, C3HC4 (zinc finger)"/>
    <property type="match status" value="2"/>
</dbReference>
<feature type="domain" description="SIAH-type" evidence="5">
    <location>
        <begin position="216"/>
        <end position="274"/>
    </location>
</feature>
<dbReference type="InterPro" id="IPR004162">
    <property type="entry name" value="SINA-like_animal"/>
</dbReference>
<keyword evidence="1" id="KW-0479">Metal-binding</keyword>